<dbReference type="AlphaFoldDB" id="A0A2T2WGF6"/>
<comment type="caution">
    <text evidence="1">The sequence shown here is derived from an EMBL/GenBank/DDBJ whole genome shotgun (WGS) entry which is preliminary data.</text>
</comment>
<sequence>MKQVVSVSLGSHQRDHEAELTILGERVAVSRRGTDGDLDRAAAMIRALDGTVDAIGLGGIDRYLIVRDRRYEIEDARRLAQCATKTPVVDGSGVKNTLERDLVQQLHDEGIIRRSQTVLMVSAMDRFGMAEAFEALGYTLVAGDLIFSSRINYPIGSVDELAELARKLLPELARLPFQQLYPVGEDQITQSDPRFSHYFAQADIVAGDFHYIRRYMPDDLTNKVVITNTTTGGDVDRLEEAGVRLLVTTTPVVRGRSFGTNVIEAALVAVTGFLSDHPDWGQVVRQANLKGTRIALRPSRQESRP</sequence>
<dbReference type="Proteomes" id="UP000241848">
    <property type="component" value="Unassembled WGS sequence"/>
</dbReference>
<protein>
    <submittedName>
        <fullName evidence="1">Quinate 5-dehydrogenase</fullName>
    </submittedName>
</protein>
<organism evidence="1 2">
    <name type="scientific">Sulfobacillus acidophilus</name>
    <dbReference type="NCBI Taxonomy" id="53633"/>
    <lineage>
        <taxon>Bacteria</taxon>
        <taxon>Bacillati</taxon>
        <taxon>Bacillota</taxon>
        <taxon>Clostridia</taxon>
        <taxon>Eubacteriales</taxon>
        <taxon>Clostridiales Family XVII. Incertae Sedis</taxon>
        <taxon>Sulfobacillus</taxon>
    </lineage>
</organism>
<reference evidence="1 2" key="1">
    <citation type="journal article" date="2014" name="BMC Genomics">
        <title>Comparison of environmental and isolate Sulfobacillus genomes reveals diverse carbon, sulfur, nitrogen, and hydrogen metabolisms.</title>
        <authorList>
            <person name="Justice N.B."/>
            <person name="Norman A."/>
            <person name="Brown C.T."/>
            <person name="Singh A."/>
            <person name="Thomas B.C."/>
            <person name="Banfield J.F."/>
        </authorList>
    </citation>
    <scope>NUCLEOTIDE SEQUENCE [LARGE SCALE GENOMIC DNA]</scope>
    <source>
        <strain evidence="1">AMDSBA3</strain>
    </source>
</reference>
<accession>A0A2T2WGF6</accession>
<gene>
    <name evidence="1" type="ORF">C7B45_11310</name>
</gene>
<dbReference type="EMBL" id="PXYV01000037">
    <property type="protein sequence ID" value="PSR21322.1"/>
    <property type="molecule type" value="Genomic_DNA"/>
</dbReference>
<evidence type="ECO:0000313" key="2">
    <source>
        <dbReference type="Proteomes" id="UP000241848"/>
    </source>
</evidence>
<evidence type="ECO:0000313" key="1">
    <source>
        <dbReference type="EMBL" id="PSR21322.1"/>
    </source>
</evidence>
<name>A0A2T2WGF6_9FIRM</name>
<proteinExistence type="predicted"/>